<evidence type="ECO:0000313" key="2">
    <source>
        <dbReference type="EMBL" id="GAA4680684.1"/>
    </source>
</evidence>
<protein>
    <submittedName>
        <fullName evidence="2">Uncharacterized protein</fullName>
    </submittedName>
</protein>
<dbReference type="EMBL" id="BAABIC010000003">
    <property type="protein sequence ID" value="GAA4680684.1"/>
    <property type="molecule type" value="Genomic_DNA"/>
</dbReference>
<feature type="region of interest" description="Disordered" evidence="1">
    <location>
        <begin position="1"/>
        <end position="20"/>
    </location>
</feature>
<accession>A0ABP8W3T9</accession>
<gene>
    <name evidence="2" type="ORF">GCM10023215_12650</name>
</gene>
<dbReference type="RefSeq" id="WP_345378964.1">
    <property type="nucleotide sequence ID" value="NZ_BAABIC010000003.1"/>
</dbReference>
<reference evidence="3" key="1">
    <citation type="journal article" date="2019" name="Int. J. Syst. Evol. Microbiol.">
        <title>The Global Catalogue of Microorganisms (GCM) 10K type strain sequencing project: providing services to taxonomists for standard genome sequencing and annotation.</title>
        <authorList>
            <consortium name="The Broad Institute Genomics Platform"/>
            <consortium name="The Broad Institute Genome Sequencing Center for Infectious Disease"/>
            <person name="Wu L."/>
            <person name="Ma J."/>
        </authorList>
    </citation>
    <scope>NUCLEOTIDE SEQUENCE [LARGE SCALE GENOMIC DNA]</scope>
    <source>
        <strain evidence="3">JCM 18055</strain>
    </source>
</reference>
<proteinExistence type="predicted"/>
<sequence length="101" mass="10605">MREGPEAVRPAGPGGADDAERAARLVRRCVDLDRRGAPATARHAALDQARAAVATVPPGRFRERLATVCDILADLQRDDTAEAVRAAIVRAREALGQPAGG</sequence>
<evidence type="ECO:0000313" key="3">
    <source>
        <dbReference type="Proteomes" id="UP001500325"/>
    </source>
</evidence>
<dbReference type="Proteomes" id="UP001500325">
    <property type="component" value="Unassembled WGS sequence"/>
</dbReference>
<organism evidence="2 3">
    <name type="scientific">Pseudonocardia yuanmonensis</name>
    <dbReference type="NCBI Taxonomy" id="1095914"/>
    <lineage>
        <taxon>Bacteria</taxon>
        <taxon>Bacillati</taxon>
        <taxon>Actinomycetota</taxon>
        <taxon>Actinomycetes</taxon>
        <taxon>Pseudonocardiales</taxon>
        <taxon>Pseudonocardiaceae</taxon>
        <taxon>Pseudonocardia</taxon>
    </lineage>
</organism>
<evidence type="ECO:0000256" key="1">
    <source>
        <dbReference type="SAM" id="MobiDB-lite"/>
    </source>
</evidence>
<keyword evidence="3" id="KW-1185">Reference proteome</keyword>
<comment type="caution">
    <text evidence="2">The sequence shown here is derived from an EMBL/GenBank/DDBJ whole genome shotgun (WGS) entry which is preliminary data.</text>
</comment>
<name>A0ABP8W3T9_9PSEU</name>